<name>A0ABT7QJE4_9GAMM</name>
<gene>
    <name evidence="12" type="ORF">NQX30_00190</name>
</gene>
<keyword evidence="7 9" id="KW-0472">Membrane</keyword>
<feature type="chain" id="PRO_5046705458" evidence="10">
    <location>
        <begin position="22"/>
        <end position="236"/>
    </location>
</feature>
<feature type="domain" description="Cytochrome c" evidence="11">
    <location>
        <begin position="39"/>
        <end position="202"/>
    </location>
</feature>
<evidence type="ECO:0000256" key="4">
    <source>
        <dbReference type="ARBA" id="ARBA00022723"/>
    </source>
</evidence>
<keyword evidence="13" id="KW-1185">Reference proteome</keyword>
<dbReference type="Proteomes" id="UP001168167">
    <property type="component" value="Unassembled WGS sequence"/>
</dbReference>
<accession>A0ABT7QJE4</accession>
<dbReference type="PANTHER" id="PTHR10266:SF3">
    <property type="entry name" value="CYTOCHROME C1, HEME PROTEIN, MITOCHONDRIAL"/>
    <property type="match status" value="1"/>
</dbReference>
<keyword evidence="2 8" id="KW-0349">Heme</keyword>
<keyword evidence="4 8" id="KW-0479">Metal-binding</keyword>
<dbReference type="InterPro" id="IPR002326">
    <property type="entry name" value="Cyt_c1"/>
</dbReference>
<dbReference type="PROSITE" id="PS51007">
    <property type="entry name" value="CYTC"/>
    <property type="match status" value="1"/>
</dbReference>
<dbReference type="Pfam" id="PF02167">
    <property type="entry name" value="Cytochrom_C1"/>
    <property type="match status" value="1"/>
</dbReference>
<proteinExistence type="predicted"/>
<evidence type="ECO:0000313" key="12">
    <source>
        <dbReference type="EMBL" id="MDM5146810.1"/>
    </source>
</evidence>
<reference evidence="12" key="1">
    <citation type="submission" date="2022-08" db="EMBL/GenBank/DDBJ databases">
        <authorList>
            <person name="Dzunkova M."/>
            <person name="La Clair J."/>
            <person name="Tyml T."/>
            <person name="Doud D."/>
            <person name="Schulz F."/>
            <person name="Piquer S."/>
            <person name="Porcel Sanchis D."/>
            <person name="Osborn A."/>
            <person name="Robinson D."/>
            <person name="Louie K.B."/>
            <person name="Bowen B.P."/>
            <person name="Bowers R."/>
            <person name="Lee J."/>
            <person name="Arnau Llombart V."/>
            <person name="Diaz Villanueva W."/>
            <person name="Gosliner T."/>
            <person name="Northen T."/>
            <person name="Cheng J.-F."/>
            <person name="Burkart M.D."/>
            <person name="Woyke T."/>
        </authorList>
    </citation>
    <scope>NUCLEOTIDE SEQUENCE</scope>
    <source>
        <strain evidence="12">Df01</strain>
    </source>
</reference>
<evidence type="ECO:0000256" key="9">
    <source>
        <dbReference type="SAM" id="Phobius"/>
    </source>
</evidence>
<dbReference type="EMBL" id="JANQAO010000001">
    <property type="protein sequence ID" value="MDM5146810.1"/>
    <property type="molecule type" value="Genomic_DNA"/>
</dbReference>
<keyword evidence="6 8" id="KW-0408">Iron</keyword>
<dbReference type="InterPro" id="IPR009056">
    <property type="entry name" value="Cyt_c-like_dom"/>
</dbReference>
<keyword evidence="10" id="KW-0732">Signal</keyword>
<evidence type="ECO:0000256" key="5">
    <source>
        <dbReference type="ARBA" id="ARBA00022989"/>
    </source>
</evidence>
<dbReference type="PANTHER" id="PTHR10266">
    <property type="entry name" value="CYTOCHROME C1"/>
    <property type="match status" value="1"/>
</dbReference>
<dbReference type="Gene3D" id="1.10.760.10">
    <property type="entry name" value="Cytochrome c-like domain"/>
    <property type="match status" value="1"/>
</dbReference>
<dbReference type="SUPFAM" id="SSF46626">
    <property type="entry name" value="Cytochrome c"/>
    <property type="match status" value="1"/>
</dbReference>
<dbReference type="PRINTS" id="PR00603">
    <property type="entry name" value="CYTOCHROMEC1"/>
</dbReference>
<comment type="caution">
    <text evidence="12">The sequence shown here is derived from an EMBL/GenBank/DDBJ whole genome shotgun (WGS) entry which is preliminary data.</text>
</comment>
<evidence type="ECO:0000256" key="3">
    <source>
        <dbReference type="ARBA" id="ARBA00022692"/>
    </source>
</evidence>
<protein>
    <submittedName>
        <fullName evidence="12">Cytochrome c1</fullName>
    </submittedName>
</protein>
<organism evidence="12 13">
    <name type="scientific">Candidatus Doriopsillibacter californiensis</name>
    <dbReference type="NCBI Taxonomy" id="2970740"/>
    <lineage>
        <taxon>Bacteria</taxon>
        <taxon>Pseudomonadati</taxon>
        <taxon>Pseudomonadota</taxon>
        <taxon>Gammaproteobacteria</taxon>
        <taxon>Candidatus Tethybacterales</taxon>
        <taxon>Candidatus Persebacteraceae</taxon>
        <taxon>Candidatus Doriopsillibacter</taxon>
    </lineage>
</organism>
<feature type="transmembrane region" description="Helical" evidence="9">
    <location>
        <begin position="210"/>
        <end position="228"/>
    </location>
</feature>
<dbReference type="InterPro" id="IPR036909">
    <property type="entry name" value="Cyt_c-like_dom_sf"/>
</dbReference>
<evidence type="ECO:0000256" key="2">
    <source>
        <dbReference type="ARBA" id="ARBA00022617"/>
    </source>
</evidence>
<evidence type="ECO:0000313" key="13">
    <source>
        <dbReference type="Proteomes" id="UP001168167"/>
    </source>
</evidence>
<feature type="signal peptide" evidence="10">
    <location>
        <begin position="1"/>
        <end position="21"/>
    </location>
</feature>
<evidence type="ECO:0000259" key="11">
    <source>
        <dbReference type="PROSITE" id="PS51007"/>
    </source>
</evidence>
<comment type="subcellular location">
    <subcellularLocation>
        <location evidence="1">Membrane</location>
    </subcellularLocation>
</comment>
<reference evidence="12" key="2">
    <citation type="journal article" date="2023" name="Microbiome">
        <title>Synthase-selected sorting approach identifies a beta-lactone synthase in a nudibranch symbiotic bacterium.</title>
        <authorList>
            <person name="Dzunkova M."/>
            <person name="La Clair J.J."/>
            <person name="Tyml T."/>
            <person name="Doud D."/>
            <person name="Schulz F."/>
            <person name="Piquer-Esteban S."/>
            <person name="Porcel Sanchis D."/>
            <person name="Osborn A."/>
            <person name="Robinson D."/>
            <person name="Louie K.B."/>
            <person name="Bowen B.P."/>
            <person name="Bowers R.M."/>
            <person name="Lee J."/>
            <person name="Arnau V."/>
            <person name="Diaz-Villanueva W."/>
            <person name="Stepanauskas R."/>
            <person name="Gosliner T."/>
            <person name="Date S.V."/>
            <person name="Northen T.R."/>
            <person name="Cheng J.F."/>
            <person name="Burkart M.D."/>
            <person name="Woyke T."/>
        </authorList>
    </citation>
    <scope>NUCLEOTIDE SEQUENCE</scope>
    <source>
        <strain evidence="12">Df01</strain>
    </source>
</reference>
<sequence length="236" mass="26794">MVFARFLICFLLLFPLLPAWGAGGKTVLSQAPIDYNDIESVQRGAAAFANYCQGCHSVKYMRYGRLAEDLKISGGQIEDFLIHNEAGLADEMVSAMTKEEGKEWFWQASPPDLSLVARLRGVDWLYAYLRGFYRDYSRPSGWNNAVFENAAMPHVLSHLQGIYERTSDGTVKQIRPGKMSVVAYDAMIADVVGFLAYAGEPTRAQRIKTGYLVMAFLLLFLLIVYFLYREYWKDIH</sequence>
<keyword evidence="5 9" id="KW-1133">Transmembrane helix</keyword>
<evidence type="ECO:0000256" key="7">
    <source>
        <dbReference type="ARBA" id="ARBA00023136"/>
    </source>
</evidence>
<evidence type="ECO:0000256" key="1">
    <source>
        <dbReference type="ARBA" id="ARBA00004370"/>
    </source>
</evidence>
<keyword evidence="3 9" id="KW-0812">Transmembrane</keyword>
<evidence type="ECO:0000256" key="8">
    <source>
        <dbReference type="PROSITE-ProRule" id="PRU00433"/>
    </source>
</evidence>
<evidence type="ECO:0000256" key="10">
    <source>
        <dbReference type="SAM" id="SignalP"/>
    </source>
</evidence>
<evidence type="ECO:0000256" key="6">
    <source>
        <dbReference type="ARBA" id="ARBA00023004"/>
    </source>
</evidence>